<gene>
    <name evidence="2" type="ORF">J3U88_14030</name>
</gene>
<dbReference type="InterPro" id="IPR037522">
    <property type="entry name" value="HD_GYP_dom"/>
</dbReference>
<dbReference type="SUPFAM" id="SSF109604">
    <property type="entry name" value="HD-domain/PDEase-like"/>
    <property type="match status" value="2"/>
</dbReference>
<keyword evidence="3" id="KW-1185">Reference proteome</keyword>
<name>A0A8J7Q5S4_9BACT</name>
<proteinExistence type="predicted"/>
<reference evidence="2" key="1">
    <citation type="submission" date="2021-03" db="EMBL/GenBank/DDBJ databases">
        <authorList>
            <person name="Wang G."/>
        </authorList>
    </citation>
    <scope>NUCLEOTIDE SEQUENCE</scope>
    <source>
        <strain evidence="2">KCTC 12899</strain>
    </source>
</reference>
<dbReference type="InterPro" id="IPR003607">
    <property type="entry name" value="HD/PDEase_dom"/>
</dbReference>
<organism evidence="2 3">
    <name type="scientific">Acanthopleuribacter pedis</name>
    <dbReference type="NCBI Taxonomy" id="442870"/>
    <lineage>
        <taxon>Bacteria</taxon>
        <taxon>Pseudomonadati</taxon>
        <taxon>Acidobacteriota</taxon>
        <taxon>Holophagae</taxon>
        <taxon>Acanthopleuribacterales</taxon>
        <taxon>Acanthopleuribacteraceae</taxon>
        <taxon>Acanthopleuribacter</taxon>
    </lineage>
</organism>
<dbReference type="SMART" id="SM00471">
    <property type="entry name" value="HDc"/>
    <property type="match status" value="1"/>
</dbReference>
<dbReference type="SMART" id="SM00065">
    <property type="entry name" value="GAF"/>
    <property type="match status" value="1"/>
</dbReference>
<protein>
    <submittedName>
        <fullName evidence="2">GAF domain-containing protein</fullName>
    </submittedName>
</protein>
<accession>A0A8J7Q5S4</accession>
<dbReference type="Proteomes" id="UP000664417">
    <property type="component" value="Unassembled WGS sequence"/>
</dbReference>
<dbReference type="SUPFAM" id="SSF55781">
    <property type="entry name" value="GAF domain-like"/>
    <property type="match status" value="1"/>
</dbReference>
<evidence type="ECO:0000259" key="1">
    <source>
        <dbReference type="PROSITE" id="PS51832"/>
    </source>
</evidence>
<feature type="domain" description="HD-GYP" evidence="1">
    <location>
        <begin position="315"/>
        <end position="517"/>
    </location>
</feature>
<dbReference type="PROSITE" id="PS51832">
    <property type="entry name" value="HD_GYP"/>
    <property type="match status" value="1"/>
</dbReference>
<dbReference type="AlphaFoldDB" id="A0A8J7Q5S4"/>
<dbReference type="InterPro" id="IPR003018">
    <property type="entry name" value="GAF"/>
</dbReference>
<evidence type="ECO:0000313" key="3">
    <source>
        <dbReference type="Proteomes" id="UP000664417"/>
    </source>
</evidence>
<dbReference type="Pfam" id="PF01590">
    <property type="entry name" value="GAF"/>
    <property type="match status" value="1"/>
</dbReference>
<dbReference type="PANTHER" id="PTHR43155">
    <property type="entry name" value="CYCLIC DI-GMP PHOSPHODIESTERASE PA4108-RELATED"/>
    <property type="match status" value="1"/>
</dbReference>
<dbReference type="Gene3D" id="3.30.450.40">
    <property type="match status" value="1"/>
</dbReference>
<dbReference type="EMBL" id="JAFREP010000013">
    <property type="protein sequence ID" value="MBO1319590.1"/>
    <property type="molecule type" value="Genomic_DNA"/>
</dbReference>
<dbReference type="Gene3D" id="1.10.3210.10">
    <property type="entry name" value="Hypothetical protein af1432"/>
    <property type="match status" value="2"/>
</dbReference>
<dbReference type="RefSeq" id="WP_207859496.1">
    <property type="nucleotide sequence ID" value="NZ_JAFREP010000013.1"/>
</dbReference>
<comment type="caution">
    <text evidence="2">The sequence shown here is derived from an EMBL/GenBank/DDBJ whole genome shotgun (WGS) entry which is preliminary data.</text>
</comment>
<dbReference type="CDD" id="cd00077">
    <property type="entry name" value="HDc"/>
    <property type="match status" value="1"/>
</dbReference>
<evidence type="ECO:0000313" key="2">
    <source>
        <dbReference type="EMBL" id="MBO1319590.1"/>
    </source>
</evidence>
<dbReference type="InterPro" id="IPR029016">
    <property type="entry name" value="GAF-like_dom_sf"/>
</dbReference>
<dbReference type="Pfam" id="PF13487">
    <property type="entry name" value="HD_5"/>
    <property type="match status" value="1"/>
</dbReference>
<sequence>MKRRIERLEFLHKVAIELSAEKDMDRLVEIILDKAKHLCNADAGTLYLRTDDDHLRFAIMRTKSLQIELGGTTGKRINLPPLPLYDVTTGKPNHHNIATYSALETKSINIPNAYSHQGFDFSGTKSFDLRNGYRSTSFLCIPLVNYQSRVVGVLQLINAMDPQTHAVIPFTDDLQEFVETLAYQAAIALDNNLLLQEQKQLMESFIKLLAAAIDAKSPYTGGHCERVPVVTELLAKAACECSEGPLADFDMDDADWYELRIAAWMHDCGKVTTPVHIMDKATKLETIYDRITLVQSRFEILKRDREIEMLRAVMQEPDRRAELEEGYQAEIAQLDEEFAFLKNANTGGEYLAPEVQQRIREIGMRRYHENGAERFLLSEEEIANLSIAKGTLTPEERIIINGHMVQTIKMLEALPWPRNLSRVPEIAGGHHEKMDGTGYPKGLFAGDMSTPARIMAIADVFEALTAQDRPYKKGKTLSETMRIMGFMKQDNHLDPDLLDLFVRSGVYRVYGEKFLPEELIDHVDEEALLAMKPKPFEVPAKEERDKRWRDFLPHYRF</sequence>
<dbReference type="PANTHER" id="PTHR43155:SF2">
    <property type="entry name" value="CYCLIC DI-GMP PHOSPHODIESTERASE PA4108"/>
    <property type="match status" value="1"/>
</dbReference>